<reference evidence="2" key="1">
    <citation type="submission" date="2017-06" db="EMBL/GenBank/DDBJ databases">
        <authorList>
            <person name="Varghese N."/>
            <person name="Submissions S."/>
        </authorList>
    </citation>
    <scope>NUCLEOTIDE SEQUENCE [LARGE SCALE GENOMIC DNA]</scope>
    <source>
        <strain evidence="2">DSM 28041</strain>
    </source>
</reference>
<protein>
    <submittedName>
        <fullName evidence="1">Uncharacterized protein</fullName>
    </submittedName>
</protein>
<keyword evidence="2" id="KW-1185">Reference proteome</keyword>
<evidence type="ECO:0000313" key="2">
    <source>
        <dbReference type="Proteomes" id="UP000198310"/>
    </source>
</evidence>
<sequence length="58" mass="6544">MPTLVLKPTDAQDVKLLLSLAHRLRVEISLVPTPDPTQLESRFLPWRVVGNPKKQGRS</sequence>
<dbReference type="EMBL" id="FZNS01000023">
    <property type="protein sequence ID" value="SNS06904.1"/>
    <property type="molecule type" value="Genomic_DNA"/>
</dbReference>
<gene>
    <name evidence="1" type="ORF">SAMN06269173_12326</name>
</gene>
<organism evidence="1 2">
    <name type="scientific">Hymenobacter mucosus</name>
    <dbReference type="NCBI Taxonomy" id="1411120"/>
    <lineage>
        <taxon>Bacteria</taxon>
        <taxon>Pseudomonadati</taxon>
        <taxon>Bacteroidota</taxon>
        <taxon>Cytophagia</taxon>
        <taxon>Cytophagales</taxon>
        <taxon>Hymenobacteraceae</taxon>
        <taxon>Hymenobacter</taxon>
    </lineage>
</organism>
<dbReference type="AlphaFoldDB" id="A0A239BIF9"/>
<proteinExistence type="predicted"/>
<accession>A0A239BIF9</accession>
<evidence type="ECO:0000313" key="1">
    <source>
        <dbReference type="EMBL" id="SNS06904.1"/>
    </source>
</evidence>
<name>A0A239BIF9_9BACT</name>
<dbReference type="Proteomes" id="UP000198310">
    <property type="component" value="Unassembled WGS sequence"/>
</dbReference>